<evidence type="ECO:0000313" key="6">
    <source>
        <dbReference type="EMBL" id="WBO21812.1"/>
    </source>
</evidence>
<dbReference type="InterPro" id="IPR018060">
    <property type="entry name" value="HTH_AraC"/>
</dbReference>
<proteinExistence type="predicted"/>
<evidence type="ECO:0000256" key="1">
    <source>
        <dbReference type="ARBA" id="ARBA00023015"/>
    </source>
</evidence>
<evidence type="ECO:0000313" key="7">
    <source>
        <dbReference type="Proteomes" id="UP001210865"/>
    </source>
</evidence>
<organism evidence="6 7">
    <name type="scientific">Sphingomonas abietis</name>
    <dbReference type="NCBI Taxonomy" id="3012344"/>
    <lineage>
        <taxon>Bacteria</taxon>
        <taxon>Pseudomonadati</taxon>
        <taxon>Pseudomonadota</taxon>
        <taxon>Alphaproteobacteria</taxon>
        <taxon>Sphingomonadales</taxon>
        <taxon>Sphingomonadaceae</taxon>
        <taxon>Sphingomonas</taxon>
    </lineage>
</organism>
<dbReference type="PANTHER" id="PTHR46796">
    <property type="entry name" value="HTH-TYPE TRANSCRIPTIONAL ACTIVATOR RHAS-RELATED"/>
    <property type="match status" value="1"/>
</dbReference>
<dbReference type="InterPro" id="IPR020449">
    <property type="entry name" value="Tscrpt_reg_AraC-type_HTH"/>
</dbReference>
<feature type="compositionally biased region" description="Polar residues" evidence="4">
    <location>
        <begin position="266"/>
        <end position="276"/>
    </location>
</feature>
<dbReference type="PRINTS" id="PR00032">
    <property type="entry name" value="HTHARAC"/>
</dbReference>
<dbReference type="Proteomes" id="UP001210865">
    <property type="component" value="Chromosome"/>
</dbReference>
<feature type="region of interest" description="Disordered" evidence="4">
    <location>
        <begin position="256"/>
        <end position="276"/>
    </location>
</feature>
<dbReference type="SUPFAM" id="SSF46689">
    <property type="entry name" value="Homeodomain-like"/>
    <property type="match status" value="2"/>
</dbReference>
<dbReference type="InterPro" id="IPR037923">
    <property type="entry name" value="HTH-like"/>
</dbReference>
<keyword evidence="3" id="KW-0804">Transcription</keyword>
<evidence type="ECO:0000259" key="5">
    <source>
        <dbReference type="PROSITE" id="PS01124"/>
    </source>
</evidence>
<evidence type="ECO:0000256" key="4">
    <source>
        <dbReference type="SAM" id="MobiDB-lite"/>
    </source>
</evidence>
<evidence type="ECO:0000256" key="2">
    <source>
        <dbReference type="ARBA" id="ARBA00023125"/>
    </source>
</evidence>
<dbReference type="Pfam" id="PF12833">
    <property type="entry name" value="HTH_18"/>
    <property type="match status" value="1"/>
</dbReference>
<dbReference type="PROSITE" id="PS01124">
    <property type="entry name" value="HTH_ARAC_FAMILY_2"/>
    <property type="match status" value="1"/>
</dbReference>
<protein>
    <submittedName>
        <fullName evidence="6">Helix-turn-helix domain-containing protein</fullName>
    </submittedName>
</protein>
<keyword evidence="2" id="KW-0238">DNA-binding</keyword>
<dbReference type="SMART" id="SM00342">
    <property type="entry name" value="HTH_ARAC"/>
    <property type="match status" value="1"/>
</dbReference>
<dbReference type="InterPro" id="IPR009057">
    <property type="entry name" value="Homeodomain-like_sf"/>
</dbReference>
<dbReference type="Gene3D" id="1.10.10.60">
    <property type="entry name" value="Homeodomain-like"/>
    <property type="match status" value="1"/>
</dbReference>
<reference evidence="6 7" key="1">
    <citation type="submission" date="2022-12" db="EMBL/GenBank/DDBJ databases">
        <title>Sphingomonas abieness sp. nov., an endophytic bacterium isolated from Abies koreana.</title>
        <authorList>
            <person name="Jiang L."/>
            <person name="Lee J."/>
        </authorList>
    </citation>
    <scope>NUCLEOTIDE SEQUENCE [LARGE SCALE GENOMIC DNA]</scope>
    <source>
        <strain evidence="7">PAMB 00755</strain>
    </source>
</reference>
<name>A0ABY7NKP2_9SPHN</name>
<sequence>MQVTRSAQNSTSGYRMPAHRHDDYMVMIPDRGLIEVRDERAGWATALVGRQFLIVPPGTLHSSISVTETQSHVAIYLHSDTVAAVARNGKQRAQLLEEAPMGAWTASATLGHLMAARHEMTIGAETSLDVERVRRLDALLAFECLAISASRPRLRRSTTQAHGAALVREIHAFLDGNLDRPLDLDVLADHFRISRRHLTRLFVEISGETILSRLQTLRIGRAKEYLAHTRMSVIEIALAVGFQSPSHFGQMFRRQTGAGPAEWRRQQSGPVQQISR</sequence>
<keyword evidence="7" id="KW-1185">Reference proteome</keyword>
<dbReference type="EMBL" id="CP115174">
    <property type="protein sequence ID" value="WBO21812.1"/>
    <property type="molecule type" value="Genomic_DNA"/>
</dbReference>
<keyword evidence="1" id="KW-0805">Transcription regulation</keyword>
<dbReference type="InterPro" id="IPR050204">
    <property type="entry name" value="AraC_XylS_family_regulators"/>
</dbReference>
<dbReference type="SUPFAM" id="SSF51215">
    <property type="entry name" value="Regulatory protein AraC"/>
    <property type="match status" value="1"/>
</dbReference>
<gene>
    <name evidence="6" type="ORF">PBT88_16825</name>
</gene>
<dbReference type="RefSeq" id="WP_270076460.1">
    <property type="nucleotide sequence ID" value="NZ_CP115174.1"/>
</dbReference>
<feature type="domain" description="HTH araC/xylS-type" evidence="5">
    <location>
        <begin position="168"/>
        <end position="266"/>
    </location>
</feature>
<accession>A0ABY7NKP2</accession>
<evidence type="ECO:0000256" key="3">
    <source>
        <dbReference type="ARBA" id="ARBA00023163"/>
    </source>
</evidence>